<dbReference type="SUPFAM" id="SSF52129">
    <property type="entry name" value="Caspase-like"/>
    <property type="match status" value="1"/>
</dbReference>
<dbReference type="GO" id="GO:0006508">
    <property type="term" value="P:proteolysis"/>
    <property type="evidence" value="ECO:0007669"/>
    <property type="project" value="InterPro"/>
</dbReference>
<dbReference type="AlphaFoldDB" id="A0A951PDR6"/>
<name>A0A951PDR6_9CYAN</name>
<reference evidence="2" key="1">
    <citation type="submission" date="2021-05" db="EMBL/GenBank/DDBJ databases">
        <authorList>
            <person name="Pietrasiak N."/>
            <person name="Ward R."/>
            <person name="Stajich J.E."/>
            <person name="Kurbessoian T."/>
        </authorList>
    </citation>
    <scope>NUCLEOTIDE SEQUENCE</scope>
    <source>
        <strain evidence="2">GSE-TBD4-15B</strain>
    </source>
</reference>
<dbReference type="InterPro" id="IPR029030">
    <property type="entry name" value="Caspase-like_dom_sf"/>
</dbReference>
<evidence type="ECO:0000313" key="3">
    <source>
        <dbReference type="Proteomes" id="UP000707356"/>
    </source>
</evidence>
<organism evidence="2 3">
    <name type="scientific">Pegethrix bostrychoides GSE-TBD4-15B</name>
    <dbReference type="NCBI Taxonomy" id="2839662"/>
    <lineage>
        <taxon>Bacteria</taxon>
        <taxon>Bacillati</taxon>
        <taxon>Cyanobacteriota</taxon>
        <taxon>Cyanophyceae</taxon>
        <taxon>Oculatellales</taxon>
        <taxon>Oculatellaceae</taxon>
        <taxon>Pegethrix</taxon>
    </lineage>
</organism>
<feature type="domain" description="Peptidase C14 caspase" evidence="1">
    <location>
        <begin position="3"/>
        <end position="80"/>
    </location>
</feature>
<reference evidence="2" key="2">
    <citation type="journal article" date="2022" name="Microbiol. Resour. Announc.">
        <title>Metagenome Sequencing to Explore Phylogenomics of Terrestrial Cyanobacteria.</title>
        <authorList>
            <person name="Ward R.D."/>
            <person name="Stajich J.E."/>
            <person name="Johansen J.R."/>
            <person name="Huntemann M."/>
            <person name="Clum A."/>
            <person name="Foster B."/>
            <person name="Foster B."/>
            <person name="Roux S."/>
            <person name="Palaniappan K."/>
            <person name="Varghese N."/>
            <person name="Mukherjee S."/>
            <person name="Reddy T.B.K."/>
            <person name="Daum C."/>
            <person name="Copeland A."/>
            <person name="Chen I.A."/>
            <person name="Ivanova N.N."/>
            <person name="Kyrpides N.C."/>
            <person name="Shapiro N."/>
            <person name="Eloe-Fadrosh E.A."/>
            <person name="Pietrasiak N."/>
        </authorList>
    </citation>
    <scope>NUCLEOTIDE SEQUENCE</scope>
    <source>
        <strain evidence="2">GSE-TBD4-15B</strain>
    </source>
</reference>
<proteinExistence type="predicted"/>
<evidence type="ECO:0000259" key="1">
    <source>
        <dbReference type="Pfam" id="PF00656"/>
    </source>
</evidence>
<dbReference type="Pfam" id="PF00656">
    <property type="entry name" value="Peptidase_C14"/>
    <property type="match status" value="1"/>
</dbReference>
<gene>
    <name evidence="2" type="ORF">KME07_14035</name>
</gene>
<sequence length="85" mass="9554">MVKRALLVGVSDYEPGLEALPAAVHDVIAMQQVLTHPEIGGFELDDVVLLQNPERQQMEDAIYHLFANCQRSDLLLLYFSVIDET</sequence>
<dbReference type="Gene3D" id="3.40.50.1460">
    <property type="match status" value="1"/>
</dbReference>
<dbReference type="InterPro" id="IPR011600">
    <property type="entry name" value="Pept_C14_caspase"/>
</dbReference>
<protein>
    <submittedName>
        <fullName evidence="2">Caspase family protein</fullName>
    </submittedName>
</protein>
<accession>A0A951PDR6</accession>
<evidence type="ECO:0000313" key="2">
    <source>
        <dbReference type="EMBL" id="MBW4466539.1"/>
    </source>
</evidence>
<dbReference type="EMBL" id="JAHHHV010000068">
    <property type="protein sequence ID" value="MBW4466539.1"/>
    <property type="molecule type" value="Genomic_DNA"/>
</dbReference>
<comment type="caution">
    <text evidence="2">The sequence shown here is derived from an EMBL/GenBank/DDBJ whole genome shotgun (WGS) entry which is preliminary data.</text>
</comment>
<dbReference type="Proteomes" id="UP000707356">
    <property type="component" value="Unassembled WGS sequence"/>
</dbReference>
<dbReference type="GO" id="GO:0004197">
    <property type="term" value="F:cysteine-type endopeptidase activity"/>
    <property type="evidence" value="ECO:0007669"/>
    <property type="project" value="InterPro"/>
</dbReference>